<evidence type="ECO:0000313" key="2">
    <source>
        <dbReference type="Proteomes" id="UP000320762"/>
    </source>
</evidence>
<dbReference type="EMBL" id="VDMD01000117">
    <property type="protein sequence ID" value="TRM55578.1"/>
    <property type="molecule type" value="Genomic_DNA"/>
</dbReference>
<protein>
    <submittedName>
        <fullName evidence="1">Uncharacterized protein</fullName>
    </submittedName>
</protein>
<dbReference type="AlphaFoldDB" id="A0A550BSQ1"/>
<keyword evidence="2" id="KW-1185">Reference proteome</keyword>
<proteinExistence type="predicted"/>
<comment type="caution">
    <text evidence="1">The sequence shown here is derived from an EMBL/GenBank/DDBJ whole genome shotgun (WGS) entry which is preliminary data.</text>
</comment>
<sequence length="75" mass="8756">MKRRKTSGLAALYNSACTRLRKNLASGHGHLPVMHPGLALPKTWVNHLEQAYFSDRLFQATQMHAYWNQLVFRRY</sequence>
<evidence type="ECO:0000313" key="1">
    <source>
        <dbReference type="EMBL" id="TRM55578.1"/>
    </source>
</evidence>
<name>A0A550BSQ1_9AGAR</name>
<accession>A0A550BSQ1</accession>
<gene>
    <name evidence="1" type="ORF">BD626DRAFT_524613</name>
</gene>
<dbReference type="Proteomes" id="UP000320762">
    <property type="component" value="Unassembled WGS sequence"/>
</dbReference>
<reference evidence="1 2" key="1">
    <citation type="journal article" date="2019" name="New Phytol.">
        <title>Comparative genomics reveals unique wood-decay strategies and fruiting body development in the Schizophyllaceae.</title>
        <authorList>
            <person name="Almasi E."/>
            <person name="Sahu N."/>
            <person name="Krizsan K."/>
            <person name="Balint B."/>
            <person name="Kovacs G.M."/>
            <person name="Kiss B."/>
            <person name="Cseklye J."/>
            <person name="Drula E."/>
            <person name="Henrissat B."/>
            <person name="Nagy I."/>
            <person name="Chovatia M."/>
            <person name="Adam C."/>
            <person name="LaButti K."/>
            <person name="Lipzen A."/>
            <person name="Riley R."/>
            <person name="Grigoriev I.V."/>
            <person name="Nagy L.G."/>
        </authorList>
    </citation>
    <scope>NUCLEOTIDE SEQUENCE [LARGE SCALE GENOMIC DNA]</scope>
    <source>
        <strain evidence="1 2">NL-1724</strain>
    </source>
</reference>
<feature type="non-terminal residue" evidence="1">
    <location>
        <position position="75"/>
    </location>
</feature>
<organism evidence="1 2">
    <name type="scientific">Schizophyllum amplum</name>
    <dbReference type="NCBI Taxonomy" id="97359"/>
    <lineage>
        <taxon>Eukaryota</taxon>
        <taxon>Fungi</taxon>
        <taxon>Dikarya</taxon>
        <taxon>Basidiomycota</taxon>
        <taxon>Agaricomycotina</taxon>
        <taxon>Agaricomycetes</taxon>
        <taxon>Agaricomycetidae</taxon>
        <taxon>Agaricales</taxon>
        <taxon>Schizophyllaceae</taxon>
        <taxon>Schizophyllum</taxon>
    </lineage>
</organism>